<dbReference type="InterPro" id="IPR003331">
    <property type="entry name" value="UDP_GlcNAc_Epimerase_2_dom"/>
</dbReference>
<evidence type="ECO:0000256" key="2">
    <source>
        <dbReference type="ARBA" id="ARBA00038209"/>
    </source>
</evidence>
<dbReference type="CDD" id="cd03786">
    <property type="entry name" value="GTB_UDP-GlcNAc_2-Epimerase"/>
    <property type="match status" value="1"/>
</dbReference>
<protein>
    <recommendedName>
        <fullName evidence="3">UDP-N-acetylglucosamine 2-epimerase (non-hydrolyzing)</fullName>
        <ecNumber evidence="3">5.1.3.14</ecNumber>
    </recommendedName>
</protein>
<evidence type="ECO:0000256" key="1">
    <source>
        <dbReference type="ARBA" id="ARBA00023235"/>
    </source>
</evidence>
<dbReference type="Pfam" id="PF02350">
    <property type="entry name" value="Epimerase_2"/>
    <property type="match status" value="1"/>
</dbReference>
<dbReference type="GO" id="GO:0008761">
    <property type="term" value="F:UDP-N-acetylglucosamine 2-epimerase activity"/>
    <property type="evidence" value="ECO:0007669"/>
    <property type="project" value="UniProtKB-EC"/>
</dbReference>
<keyword evidence="1 4" id="KW-0413">Isomerase</keyword>
<dbReference type="Proteomes" id="UP000807825">
    <property type="component" value="Unassembled WGS sequence"/>
</dbReference>
<evidence type="ECO:0000313" key="7">
    <source>
        <dbReference type="Proteomes" id="UP000807825"/>
    </source>
</evidence>
<dbReference type="AlphaFoldDB" id="A0A9D6Z2J9"/>
<reference evidence="6" key="1">
    <citation type="submission" date="2020-07" db="EMBL/GenBank/DDBJ databases">
        <title>Huge and variable diversity of episymbiotic CPR bacteria and DPANN archaea in groundwater ecosystems.</title>
        <authorList>
            <person name="He C.Y."/>
            <person name="Keren R."/>
            <person name="Whittaker M."/>
            <person name="Farag I.F."/>
            <person name="Doudna J."/>
            <person name="Cate J.H.D."/>
            <person name="Banfield J.F."/>
        </authorList>
    </citation>
    <scope>NUCLEOTIDE SEQUENCE</scope>
    <source>
        <strain evidence="6">NC_groundwater_1664_Pr3_B-0.1um_52_9</strain>
    </source>
</reference>
<evidence type="ECO:0000259" key="5">
    <source>
        <dbReference type="Pfam" id="PF02350"/>
    </source>
</evidence>
<dbReference type="Gene3D" id="3.40.50.2000">
    <property type="entry name" value="Glycogen Phosphorylase B"/>
    <property type="match status" value="2"/>
</dbReference>
<evidence type="ECO:0000313" key="6">
    <source>
        <dbReference type="EMBL" id="MBI5248667.1"/>
    </source>
</evidence>
<dbReference type="PANTHER" id="PTHR43174:SF2">
    <property type="entry name" value="UDP-N-ACETYLGLUCOSAMINE 2-EPIMERASE"/>
    <property type="match status" value="1"/>
</dbReference>
<dbReference type="EMBL" id="JACRDE010000123">
    <property type="protein sequence ID" value="MBI5248667.1"/>
    <property type="molecule type" value="Genomic_DNA"/>
</dbReference>
<comment type="caution">
    <text evidence="6">The sequence shown here is derived from an EMBL/GenBank/DDBJ whole genome shotgun (WGS) entry which is preliminary data.</text>
</comment>
<organism evidence="6 7">
    <name type="scientific">Desulfomonile tiedjei</name>
    <dbReference type="NCBI Taxonomy" id="2358"/>
    <lineage>
        <taxon>Bacteria</taxon>
        <taxon>Pseudomonadati</taxon>
        <taxon>Thermodesulfobacteriota</taxon>
        <taxon>Desulfomonilia</taxon>
        <taxon>Desulfomonilales</taxon>
        <taxon>Desulfomonilaceae</taxon>
        <taxon>Desulfomonile</taxon>
    </lineage>
</organism>
<dbReference type="InterPro" id="IPR029767">
    <property type="entry name" value="WecB-like"/>
</dbReference>
<comment type="similarity">
    <text evidence="2 4">Belongs to the UDP-N-acetylglucosamine 2-epimerase family.</text>
</comment>
<gene>
    <name evidence="6" type="primary">wecB</name>
    <name evidence="6" type="ORF">HY912_04165</name>
</gene>
<dbReference type="EC" id="5.1.3.14" evidence="3"/>
<dbReference type="PANTHER" id="PTHR43174">
    <property type="entry name" value="UDP-N-ACETYLGLUCOSAMINE 2-EPIMERASE"/>
    <property type="match status" value="1"/>
</dbReference>
<evidence type="ECO:0000256" key="3">
    <source>
        <dbReference type="ARBA" id="ARBA00038858"/>
    </source>
</evidence>
<accession>A0A9D6Z2J9</accession>
<sequence length="380" mass="42082">MTRLKCLSIVGTRPEAIKMAPVIHELERHAGVVESMVCSTGQHNEMLGQMLRLFGISSDCDLDVMRPNQTLSELTSRIITSLDSFVSRQQPDWIVVQGDTTTVMAAALVAFYHRIKVAHVEAGLRTWDKFQPFPEEINRKVADAISDMHFAPTLAAKNNLMREGISESSIFVTGNTVIDAALLALHQDYSWVQGPLRGIPMDKRLILVTAHRRENHGEGIKGICRALKEIASERIEDVHIVYPVHLNPNIMQPVETYLGGIENISLTPPLDYFSLVNLMSLSYLVLTDSGGIQEEAPSLGKPVLVMRDKTERPEGVEAGTARLVGTNPDRIIKEATKLLDNPTEYEAMARAVNPYGDGQASRRIVEALLGGRPEEFLPKD</sequence>
<dbReference type="SUPFAM" id="SSF53756">
    <property type="entry name" value="UDP-Glycosyltransferase/glycogen phosphorylase"/>
    <property type="match status" value="1"/>
</dbReference>
<proteinExistence type="inferred from homology"/>
<dbReference type="NCBIfam" id="TIGR00236">
    <property type="entry name" value="wecB"/>
    <property type="match status" value="1"/>
</dbReference>
<evidence type="ECO:0000256" key="4">
    <source>
        <dbReference type="RuleBase" id="RU003513"/>
    </source>
</evidence>
<name>A0A9D6Z2J9_9BACT</name>
<feature type="domain" description="UDP-N-acetylglucosamine 2-epimerase" evidence="5">
    <location>
        <begin position="26"/>
        <end position="368"/>
    </location>
</feature>